<evidence type="ECO:0000259" key="3">
    <source>
        <dbReference type="PROSITE" id="PS50110"/>
    </source>
</evidence>
<keyword evidence="5" id="KW-1185">Reference proteome</keyword>
<dbReference type="GO" id="GO:0000160">
    <property type="term" value="P:phosphorelay signal transduction system"/>
    <property type="evidence" value="ECO:0007669"/>
    <property type="project" value="InterPro"/>
</dbReference>
<dbReference type="InterPro" id="IPR011006">
    <property type="entry name" value="CheY-like_superfamily"/>
</dbReference>
<dbReference type="InterPro" id="IPR001789">
    <property type="entry name" value="Sig_transdc_resp-reg_receiver"/>
</dbReference>
<dbReference type="InterPro" id="IPR025497">
    <property type="entry name" value="PatA-like_N"/>
</dbReference>
<feature type="domain" description="Response regulatory" evidence="3">
    <location>
        <begin position="253"/>
        <end position="369"/>
    </location>
</feature>
<accession>A0A947GJG3</accession>
<name>A0A947GJG3_9CYAN</name>
<dbReference type="Proteomes" id="UP000717364">
    <property type="component" value="Unassembled WGS sequence"/>
</dbReference>
<dbReference type="PANTHER" id="PTHR44591">
    <property type="entry name" value="STRESS RESPONSE REGULATOR PROTEIN 1"/>
    <property type="match status" value="1"/>
</dbReference>
<dbReference type="AlphaFoldDB" id="A0A947GJG3"/>
<comment type="caution">
    <text evidence="4">The sequence shown here is derived from an EMBL/GenBank/DDBJ whole genome shotgun (WGS) entry which is preliminary data.</text>
</comment>
<gene>
    <name evidence="4" type="ORF">IXB50_09335</name>
</gene>
<dbReference type="Pfam" id="PF14332">
    <property type="entry name" value="DUF4388"/>
    <property type="match status" value="1"/>
</dbReference>
<dbReference type="PROSITE" id="PS50110">
    <property type="entry name" value="RESPONSE_REGULATORY"/>
    <property type="match status" value="1"/>
</dbReference>
<keyword evidence="1" id="KW-0597">Phosphoprotein</keyword>
<dbReference type="Gene3D" id="3.40.50.2300">
    <property type="match status" value="1"/>
</dbReference>
<dbReference type="EMBL" id="JADOES010000014">
    <property type="protein sequence ID" value="MBT9315627.1"/>
    <property type="molecule type" value="Genomic_DNA"/>
</dbReference>
<evidence type="ECO:0000313" key="4">
    <source>
        <dbReference type="EMBL" id="MBT9315627.1"/>
    </source>
</evidence>
<evidence type="ECO:0000256" key="2">
    <source>
        <dbReference type="PROSITE-ProRule" id="PRU00169"/>
    </source>
</evidence>
<sequence length="370" mass="41196">MTGTSHMVLAGTITQKTLHPLTLLAQLVGRQVSGELLVVCNDVRWSLWLQRGKLLFATSSQNGFDALRFEGRQLFPEAISDLVLAQLQLYHRQYIHQGDDLIADYRAVRWLVEQEHITFDQAGQLVRALAVTTVTSLLRVTRGSYEVNNFSNIVDYPAFCTLDIRTLVEQCHKEAEALSSKRDSAPNNEIAVPKRKPPVIEELPAPGNDIKALLQQASTRSFEPSLKVLSPDATFRSTTTTTTIKDSASPSYQLVCIDSDQQAIQELRDFLEDTVFSITSVDDVATAVADLAKCQPDLIMLTTVMDGLDGFDLCSHLRRHPQYKDVPIILLAKKASLIGRIRARLSGASFYIGKPINRTKLMVKLFTLLV</sequence>
<reference evidence="4" key="1">
    <citation type="submission" date="2020-11" db="EMBL/GenBank/DDBJ databases">
        <authorList>
            <person name="Konstantinou D."/>
            <person name="Gkelis S."/>
            <person name="Popin R."/>
            <person name="Fewer D."/>
            <person name="Sivonen K."/>
        </authorList>
    </citation>
    <scope>NUCLEOTIDE SEQUENCE</scope>
    <source>
        <strain evidence="4">TAU-MAC 1115</strain>
    </source>
</reference>
<evidence type="ECO:0000256" key="1">
    <source>
        <dbReference type="ARBA" id="ARBA00022553"/>
    </source>
</evidence>
<dbReference type="PANTHER" id="PTHR44591:SF3">
    <property type="entry name" value="RESPONSE REGULATORY DOMAIN-CONTAINING PROTEIN"/>
    <property type="match status" value="1"/>
</dbReference>
<dbReference type="SMART" id="SM00448">
    <property type="entry name" value="REC"/>
    <property type="match status" value="1"/>
</dbReference>
<dbReference type="RefSeq" id="WP_215608694.1">
    <property type="nucleotide sequence ID" value="NZ_JADOES010000014.1"/>
</dbReference>
<reference evidence="4" key="2">
    <citation type="journal article" date="2021" name="Mar. Drugs">
        <title>Genome Reduction and Secondary Metabolism of the Marine Sponge-Associated Cyanobacterium Leptothoe.</title>
        <authorList>
            <person name="Konstantinou D."/>
            <person name="Popin R.V."/>
            <person name="Fewer D.P."/>
            <person name="Sivonen K."/>
            <person name="Gkelis S."/>
        </authorList>
    </citation>
    <scope>NUCLEOTIDE SEQUENCE</scope>
    <source>
        <strain evidence="4">TAU-MAC 1115</strain>
    </source>
</reference>
<proteinExistence type="predicted"/>
<dbReference type="InterPro" id="IPR050595">
    <property type="entry name" value="Bact_response_regulator"/>
</dbReference>
<evidence type="ECO:0000313" key="5">
    <source>
        <dbReference type="Proteomes" id="UP000717364"/>
    </source>
</evidence>
<dbReference type="Pfam" id="PF00072">
    <property type="entry name" value="Response_reg"/>
    <property type="match status" value="1"/>
</dbReference>
<protein>
    <submittedName>
        <fullName evidence="4">Response regulator</fullName>
    </submittedName>
</protein>
<comment type="caution">
    <text evidence="2">Lacks conserved residue(s) required for the propagation of feature annotation.</text>
</comment>
<organism evidence="4 5">
    <name type="scientific">Leptothoe spongobia TAU-MAC 1115</name>
    <dbReference type="NCBI Taxonomy" id="1967444"/>
    <lineage>
        <taxon>Bacteria</taxon>
        <taxon>Bacillati</taxon>
        <taxon>Cyanobacteriota</taxon>
        <taxon>Cyanophyceae</taxon>
        <taxon>Nodosilineales</taxon>
        <taxon>Cymatolegaceae</taxon>
        <taxon>Leptothoe</taxon>
        <taxon>Leptothoe spongobia</taxon>
    </lineage>
</organism>
<dbReference type="SUPFAM" id="SSF52172">
    <property type="entry name" value="CheY-like"/>
    <property type="match status" value="1"/>
</dbReference>